<evidence type="ECO:0000256" key="1">
    <source>
        <dbReference type="ARBA" id="ARBA00023015"/>
    </source>
</evidence>
<dbReference type="PROSITE" id="PS50043">
    <property type="entry name" value="HTH_LUXR_2"/>
    <property type="match status" value="1"/>
</dbReference>
<keyword evidence="6" id="KW-1185">Reference proteome</keyword>
<proteinExistence type="predicted"/>
<dbReference type="InterPro" id="IPR000792">
    <property type="entry name" value="Tscrpt_reg_LuxR_C"/>
</dbReference>
<evidence type="ECO:0000256" key="3">
    <source>
        <dbReference type="ARBA" id="ARBA00023163"/>
    </source>
</evidence>
<sequence>MANADSIHHTAGPAAGAPASVVVAVLIGNEVTRRGLESILNDVPGVAEVTYHQDVAEAQTSLATGRVDVLLVTSSAGRAALSVAGGGARILVLVDDGSGVQELFGTAARPPDGIVLLADLTLDGLAEALHRTASGQVHVPDQLARELMEQARTELSTPAYPARLTAREREAMGLMAEGMSNKQIAGRLGISSHGAKRLVASLMLKLGSPNRTAAVVNAIKSGLVP</sequence>
<dbReference type="PANTHER" id="PTHR44688:SF16">
    <property type="entry name" value="DNA-BINDING TRANSCRIPTIONAL ACTIVATOR DEVR_DOSR"/>
    <property type="match status" value="1"/>
</dbReference>
<dbReference type="Proteomes" id="UP001595690">
    <property type="component" value="Unassembled WGS sequence"/>
</dbReference>
<accession>A0ABV8BLG3</accession>
<keyword evidence="3" id="KW-0804">Transcription</keyword>
<comment type="caution">
    <text evidence="5">The sequence shown here is derived from an EMBL/GenBank/DDBJ whole genome shotgun (WGS) entry which is preliminary data.</text>
</comment>
<evidence type="ECO:0000313" key="5">
    <source>
        <dbReference type="EMBL" id="MFC3891163.1"/>
    </source>
</evidence>
<dbReference type="PRINTS" id="PR00038">
    <property type="entry name" value="HTHLUXR"/>
</dbReference>
<reference evidence="6" key="1">
    <citation type="journal article" date="2019" name="Int. J. Syst. Evol. Microbiol.">
        <title>The Global Catalogue of Microorganisms (GCM) 10K type strain sequencing project: providing services to taxonomists for standard genome sequencing and annotation.</title>
        <authorList>
            <consortium name="The Broad Institute Genomics Platform"/>
            <consortium name="The Broad Institute Genome Sequencing Center for Infectious Disease"/>
            <person name="Wu L."/>
            <person name="Ma J."/>
        </authorList>
    </citation>
    <scope>NUCLEOTIDE SEQUENCE [LARGE SCALE GENOMIC DNA]</scope>
    <source>
        <strain evidence="6">CGMCC 4.7405</strain>
    </source>
</reference>
<keyword evidence="1" id="KW-0805">Transcription regulation</keyword>
<dbReference type="RefSeq" id="WP_382370232.1">
    <property type="nucleotide sequence ID" value="NZ_JBHRZI010000010.1"/>
</dbReference>
<feature type="domain" description="HTH luxR-type" evidence="4">
    <location>
        <begin position="157"/>
        <end position="222"/>
    </location>
</feature>
<evidence type="ECO:0000256" key="2">
    <source>
        <dbReference type="ARBA" id="ARBA00023125"/>
    </source>
</evidence>
<dbReference type="InterPro" id="IPR036388">
    <property type="entry name" value="WH-like_DNA-bd_sf"/>
</dbReference>
<dbReference type="SMART" id="SM00421">
    <property type="entry name" value="HTH_LUXR"/>
    <property type="match status" value="1"/>
</dbReference>
<name>A0ABV8BLG3_9PSEU</name>
<dbReference type="EMBL" id="JBHRZI010000010">
    <property type="protein sequence ID" value="MFC3891163.1"/>
    <property type="molecule type" value="Genomic_DNA"/>
</dbReference>
<organism evidence="5 6">
    <name type="scientific">Lentzea rhizosphaerae</name>
    <dbReference type="NCBI Taxonomy" id="2041025"/>
    <lineage>
        <taxon>Bacteria</taxon>
        <taxon>Bacillati</taxon>
        <taxon>Actinomycetota</taxon>
        <taxon>Actinomycetes</taxon>
        <taxon>Pseudonocardiales</taxon>
        <taxon>Pseudonocardiaceae</taxon>
        <taxon>Lentzea</taxon>
    </lineage>
</organism>
<dbReference type="SUPFAM" id="SSF46894">
    <property type="entry name" value="C-terminal effector domain of the bipartite response regulators"/>
    <property type="match status" value="1"/>
</dbReference>
<dbReference type="PANTHER" id="PTHR44688">
    <property type="entry name" value="DNA-BINDING TRANSCRIPTIONAL ACTIVATOR DEVR_DOSR"/>
    <property type="match status" value="1"/>
</dbReference>
<evidence type="ECO:0000313" key="6">
    <source>
        <dbReference type="Proteomes" id="UP001595690"/>
    </source>
</evidence>
<keyword evidence="2" id="KW-0238">DNA-binding</keyword>
<dbReference type="CDD" id="cd06170">
    <property type="entry name" value="LuxR_C_like"/>
    <property type="match status" value="1"/>
</dbReference>
<evidence type="ECO:0000259" key="4">
    <source>
        <dbReference type="PROSITE" id="PS50043"/>
    </source>
</evidence>
<dbReference type="InterPro" id="IPR016032">
    <property type="entry name" value="Sig_transdc_resp-reg_C-effctor"/>
</dbReference>
<dbReference type="Pfam" id="PF00196">
    <property type="entry name" value="GerE"/>
    <property type="match status" value="1"/>
</dbReference>
<dbReference type="Gene3D" id="1.10.10.10">
    <property type="entry name" value="Winged helix-like DNA-binding domain superfamily/Winged helix DNA-binding domain"/>
    <property type="match status" value="1"/>
</dbReference>
<gene>
    <name evidence="5" type="ORF">ACFOWZ_06720</name>
</gene>
<protein>
    <submittedName>
        <fullName evidence="5">Response regulator transcription factor</fullName>
    </submittedName>
</protein>